<dbReference type="Pfam" id="PF00886">
    <property type="entry name" value="Ribosomal_S16"/>
    <property type="match status" value="1"/>
</dbReference>
<dbReference type="NCBIfam" id="TIGR00002">
    <property type="entry name" value="S16"/>
    <property type="match status" value="1"/>
</dbReference>
<keyword evidence="2 3" id="KW-0687">Ribonucleoprotein</keyword>
<dbReference type="EMBL" id="VRLW01000001">
    <property type="protein sequence ID" value="KAA1260353.1"/>
    <property type="molecule type" value="Genomic_DNA"/>
</dbReference>
<keyword evidence="1 3" id="KW-0689">Ribosomal protein</keyword>
<dbReference type="OrthoDB" id="9807878at2"/>
<feature type="compositionally biased region" description="Basic and acidic residues" evidence="4">
    <location>
        <begin position="92"/>
        <end position="102"/>
    </location>
</feature>
<feature type="compositionally biased region" description="Basic and acidic residues" evidence="4">
    <location>
        <begin position="134"/>
        <end position="157"/>
    </location>
</feature>
<evidence type="ECO:0000256" key="4">
    <source>
        <dbReference type="SAM" id="MobiDB-lite"/>
    </source>
</evidence>
<reference evidence="5 6" key="1">
    <citation type="submission" date="2019-08" db="EMBL/GenBank/DDBJ databases">
        <title>Deep-cultivation of Planctomycetes and their phenomic and genomic characterization uncovers novel biology.</title>
        <authorList>
            <person name="Wiegand S."/>
            <person name="Jogler M."/>
            <person name="Boedeker C."/>
            <person name="Pinto D."/>
            <person name="Vollmers J."/>
            <person name="Rivas-Marin E."/>
            <person name="Kohn T."/>
            <person name="Peeters S.H."/>
            <person name="Heuer A."/>
            <person name="Rast P."/>
            <person name="Oberbeckmann S."/>
            <person name="Bunk B."/>
            <person name="Jeske O."/>
            <person name="Meyerdierks A."/>
            <person name="Storesund J.E."/>
            <person name="Kallscheuer N."/>
            <person name="Luecker S."/>
            <person name="Lage O.M."/>
            <person name="Pohl T."/>
            <person name="Merkel B.J."/>
            <person name="Hornburger P."/>
            <person name="Mueller R.-W."/>
            <person name="Bruemmer F."/>
            <person name="Labrenz M."/>
            <person name="Spormann A.M."/>
            <person name="Op Den Camp H."/>
            <person name="Overmann J."/>
            <person name="Amann R."/>
            <person name="Jetten M.S.M."/>
            <person name="Mascher T."/>
            <person name="Medema M.H."/>
            <person name="Devos D.P."/>
            <person name="Kaster A.-K."/>
            <person name="Ovreas L."/>
            <person name="Rohde M."/>
            <person name="Galperin M.Y."/>
            <person name="Jogler C."/>
        </authorList>
    </citation>
    <scope>NUCLEOTIDE SEQUENCE [LARGE SCALE GENOMIC DNA]</scope>
    <source>
        <strain evidence="5 6">LF1</strain>
    </source>
</reference>
<dbReference type="GO" id="GO:0006412">
    <property type="term" value="P:translation"/>
    <property type="evidence" value="ECO:0007669"/>
    <property type="project" value="UniProtKB-UniRule"/>
</dbReference>
<feature type="compositionally biased region" description="Low complexity" evidence="4">
    <location>
        <begin position="121"/>
        <end position="133"/>
    </location>
</feature>
<comment type="similarity">
    <text evidence="3">Belongs to the bacterial ribosomal protein bS16 family.</text>
</comment>
<evidence type="ECO:0000256" key="1">
    <source>
        <dbReference type="ARBA" id="ARBA00022980"/>
    </source>
</evidence>
<evidence type="ECO:0000313" key="6">
    <source>
        <dbReference type="Proteomes" id="UP000322699"/>
    </source>
</evidence>
<feature type="compositionally biased region" description="Basic and acidic residues" evidence="4">
    <location>
        <begin position="111"/>
        <end position="120"/>
    </location>
</feature>
<dbReference type="InterPro" id="IPR000307">
    <property type="entry name" value="Ribosomal_bS16"/>
</dbReference>
<dbReference type="GO" id="GO:0015935">
    <property type="term" value="C:small ribosomal subunit"/>
    <property type="evidence" value="ECO:0007669"/>
    <property type="project" value="TreeGrafter"/>
</dbReference>
<evidence type="ECO:0000313" key="5">
    <source>
        <dbReference type="EMBL" id="KAA1260353.1"/>
    </source>
</evidence>
<dbReference type="Proteomes" id="UP000322699">
    <property type="component" value="Unassembled WGS sequence"/>
</dbReference>
<protein>
    <recommendedName>
        <fullName evidence="3">Small ribosomal subunit protein bS16</fullName>
    </recommendedName>
</protein>
<dbReference type="InterPro" id="IPR023803">
    <property type="entry name" value="Ribosomal_bS16_dom_sf"/>
</dbReference>
<dbReference type="SUPFAM" id="SSF54565">
    <property type="entry name" value="Ribosomal protein S16"/>
    <property type="match status" value="1"/>
</dbReference>
<keyword evidence="6" id="KW-1185">Reference proteome</keyword>
<dbReference type="PANTHER" id="PTHR12919">
    <property type="entry name" value="30S RIBOSOMAL PROTEIN S16"/>
    <property type="match status" value="1"/>
</dbReference>
<dbReference type="HAMAP" id="MF_00385">
    <property type="entry name" value="Ribosomal_bS16"/>
    <property type="match status" value="1"/>
</dbReference>
<gene>
    <name evidence="3 5" type="primary">rpsP</name>
    <name evidence="5" type="ORF">LF1_28930</name>
</gene>
<name>A0A5B1CLY0_9BACT</name>
<dbReference type="AlphaFoldDB" id="A0A5B1CLY0"/>
<proteinExistence type="inferred from homology"/>
<dbReference type="Gene3D" id="3.30.1320.10">
    <property type="match status" value="1"/>
</dbReference>
<dbReference type="GO" id="GO:0003735">
    <property type="term" value="F:structural constituent of ribosome"/>
    <property type="evidence" value="ECO:0007669"/>
    <property type="project" value="InterPro"/>
</dbReference>
<organism evidence="5 6">
    <name type="scientific">Rubripirellula obstinata</name>
    <dbReference type="NCBI Taxonomy" id="406547"/>
    <lineage>
        <taxon>Bacteria</taxon>
        <taxon>Pseudomonadati</taxon>
        <taxon>Planctomycetota</taxon>
        <taxon>Planctomycetia</taxon>
        <taxon>Pirellulales</taxon>
        <taxon>Pirellulaceae</taxon>
        <taxon>Rubripirellula</taxon>
    </lineage>
</organism>
<evidence type="ECO:0000256" key="3">
    <source>
        <dbReference type="HAMAP-Rule" id="MF_00385"/>
    </source>
</evidence>
<dbReference type="GO" id="GO:0005737">
    <property type="term" value="C:cytoplasm"/>
    <property type="evidence" value="ECO:0007669"/>
    <property type="project" value="UniProtKB-ARBA"/>
</dbReference>
<accession>A0A5B1CLY0</accession>
<sequence length="157" mass="17287">MAVRIRMKKMGRAHRPFFRICAMDKRSPRDGRVIENLGTYDPMCPETDARVTLKTDRIAYWVGVGAQPSDKVAVLIKKYGAEGTHLEAQAAAKDRLSKRKDYTPAPFVPPKPKEEPKAEAPAETPAEEAPAAEAKPEDAKPEEAGTEEPKAEETASE</sequence>
<comment type="caution">
    <text evidence="5">The sequence shown here is derived from an EMBL/GenBank/DDBJ whole genome shotgun (WGS) entry which is preliminary data.</text>
</comment>
<dbReference type="RefSeq" id="WP_084422659.1">
    <property type="nucleotide sequence ID" value="NZ_LWSK01000052.1"/>
</dbReference>
<evidence type="ECO:0000256" key="2">
    <source>
        <dbReference type="ARBA" id="ARBA00023274"/>
    </source>
</evidence>
<feature type="region of interest" description="Disordered" evidence="4">
    <location>
        <begin position="90"/>
        <end position="157"/>
    </location>
</feature>
<dbReference type="PANTHER" id="PTHR12919:SF20">
    <property type="entry name" value="SMALL RIBOSOMAL SUBUNIT PROTEIN BS16M"/>
    <property type="match status" value="1"/>
</dbReference>